<sequence length="54" mass="5816">MPLDGHTYLVAQGWSGSGSGLRAGAMSRPLAIPQKRTLAGLGKDRDEAFPFWDQ</sequence>
<dbReference type="OrthoDB" id="3366546at2759"/>
<evidence type="ECO:0008006" key="3">
    <source>
        <dbReference type="Google" id="ProtNLM"/>
    </source>
</evidence>
<dbReference type="InParanoid" id="A0A067Q6A3"/>
<evidence type="ECO:0000313" key="2">
    <source>
        <dbReference type="Proteomes" id="UP000027265"/>
    </source>
</evidence>
<accession>A0A067Q6A3</accession>
<protein>
    <recommendedName>
        <fullName evidence="3">G-patch domain-containing protein</fullName>
    </recommendedName>
</protein>
<evidence type="ECO:0000313" key="1">
    <source>
        <dbReference type="EMBL" id="KDQ62479.1"/>
    </source>
</evidence>
<dbReference type="HOGENOM" id="CLU_3050631_0_0_1"/>
<reference evidence="2" key="1">
    <citation type="journal article" date="2014" name="Proc. Natl. Acad. Sci. U.S.A.">
        <title>Extensive sampling of basidiomycete genomes demonstrates inadequacy of the white-rot/brown-rot paradigm for wood decay fungi.</title>
        <authorList>
            <person name="Riley R."/>
            <person name="Salamov A.A."/>
            <person name="Brown D.W."/>
            <person name="Nagy L.G."/>
            <person name="Floudas D."/>
            <person name="Held B.W."/>
            <person name="Levasseur A."/>
            <person name="Lombard V."/>
            <person name="Morin E."/>
            <person name="Otillar R."/>
            <person name="Lindquist E.A."/>
            <person name="Sun H."/>
            <person name="LaButti K.M."/>
            <person name="Schmutz J."/>
            <person name="Jabbour D."/>
            <person name="Luo H."/>
            <person name="Baker S.E."/>
            <person name="Pisabarro A.G."/>
            <person name="Walton J.D."/>
            <person name="Blanchette R.A."/>
            <person name="Henrissat B."/>
            <person name="Martin F."/>
            <person name="Cullen D."/>
            <person name="Hibbett D.S."/>
            <person name="Grigoriev I.V."/>
        </authorList>
    </citation>
    <scope>NUCLEOTIDE SEQUENCE [LARGE SCALE GENOMIC DNA]</scope>
    <source>
        <strain evidence="2">MUCL 33604</strain>
    </source>
</reference>
<organism evidence="1 2">
    <name type="scientific">Jaapia argillacea MUCL 33604</name>
    <dbReference type="NCBI Taxonomy" id="933084"/>
    <lineage>
        <taxon>Eukaryota</taxon>
        <taxon>Fungi</taxon>
        <taxon>Dikarya</taxon>
        <taxon>Basidiomycota</taxon>
        <taxon>Agaricomycotina</taxon>
        <taxon>Agaricomycetes</taxon>
        <taxon>Agaricomycetidae</taxon>
        <taxon>Jaapiales</taxon>
        <taxon>Jaapiaceae</taxon>
        <taxon>Jaapia</taxon>
    </lineage>
</organism>
<dbReference type="Proteomes" id="UP000027265">
    <property type="component" value="Unassembled WGS sequence"/>
</dbReference>
<name>A0A067Q6A3_9AGAM</name>
<gene>
    <name evidence="1" type="ORF">JAAARDRAFT_30377</name>
</gene>
<dbReference type="STRING" id="933084.A0A067Q6A3"/>
<proteinExistence type="predicted"/>
<dbReference type="AlphaFoldDB" id="A0A067Q6A3"/>
<keyword evidence="2" id="KW-1185">Reference proteome</keyword>
<dbReference type="EMBL" id="KL197711">
    <property type="protein sequence ID" value="KDQ62479.1"/>
    <property type="molecule type" value="Genomic_DNA"/>
</dbReference>